<dbReference type="InterPro" id="IPR036366">
    <property type="entry name" value="PGBDSf"/>
</dbReference>
<feature type="domain" description="Peptidoglycan binding-like" evidence="3">
    <location>
        <begin position="222"/>
        <end position="277"/>
    </location>
</feature>
<dbReference type="Proteomes" id="UP000722989">
    <property type="component" value="Unassembled WGS sequence"/>
</dbReference>
<dbReference type="SUPFAM" id="SSF47090">
    <property type="entry name" value="PGBD-like"/>
    <property type="match status" value="1"/>
</dbReference>
<dbReference type="InterPro" id="IPR010982">
    <property type="entry name" value="Lambda_DNA-bd_dom_sf"/>
</dbReference>
<dbReference type="CDD" id="cd00093">
    <property type="entry name" value="HTH_XRE"/>
    <property type="match status" value="1"/>
</dbReference>
<dbReference type="EMBL" id="JAATVY010000007">
    <property type="protein sequence ID" value="NJC70623.1"/>
    <property type="molecule type" value="Genomic_DNA"/>
</dbReference>
<evidence type="ECO:0000256" key="1">
    <source>
        <dbReference type="SAM" id="MobiDB-lite"/>
    </source>
</evidence>
<dbReference type="Pfam" id="PF13560">
    <property type="entry name" value="HTH_31"/>
    <property type="match status" value="1"/>
</dbReference>
<dbReference type="SUPFAM" id="SSF47413">
    <property type="entry name" value="lambda repressor-like DNA-binding domains"/>
    <property type="match status" value="1"/>
</dbReference>
<evidence type="ECO:0000259" key="3">
    <source>
        <dbReference type="Pfam" id="PF01471"/>
    </source>
</evidence>
<proteinExistence type="predicted"/>
<protein>
    <submittedName>
        <fullName evidence="4">Helix-turn-helix domain-containing protein</fullName>
    </submittedName>
</protein>
<evidence type="ECO:0000313" key="5">
    <source>
        <dbReference type="Proteomes" id="UP000722989"/>
    </source>
</evidence>
<accession>A0ABX0XXT4</accession>
<keyword evidence="2" id="KW-0472">Membrane</keyword>
<dbReference type="RefSeq" id="WP_167925525.1">
    <property type="nucleotide sequence ID" value="NZ_JAATVY010000007.1"/>
</dbReference>
<feature type="region of interest" description="Disordered" evidence="1">
    <location>
        <begin position="88"/>
        <end position="142"/>
    </location>
</feature>
<organism evidence="4 5">
    <name type="scientific">Planosporangium thailandense</name>
    <dbReference type="NCBI Taxonomy" id="765197"/>
    <lineage>
        <taxon>Bacteria</taxon>
        <taxon>Bacillati</taxon>
        <taxon>Actinomycetota</taxon>
        <taxon>Actinomycetes</taxon>
        <taxon>Micromonosporales</taxon>
        <taxon>Micromonosporaceae</taxon>
        <taxon>Planosporangium</taxon>
    </lineage>
</organism>
<dbReference type="Pfam" id="PF01471">
    <property type="entry name" value="PG_binding_1"/>
    <property type="match status" value="1"/>
</dbReference>
<dbReference type="InterPro" id="IPR036365">
    <property type="entry name" value="PGBD-like_sf"/>
</dbReference>
<keyword evidence="2" id="KW-1133">Transmembrane helix</keyword>
<comment type="caution">
    <text evidence="4">The sequence shown here is derived from an EMBL/GenBank/DDBJ whole genome shotgun (WGS) entry which is preliminary data.</text>
</comment>
<evidence type="ECO:0000256" key="2">
    <source>
        <dbReference type="SAM" id="Phobius"/>
    </source>
</evidence>
<gene>
    <name evidence="4" type="ORF">HC031_13000</name>
</gene>
<sequence>MAQWKPLPGDLDLRVRQLIVRLRELKDEVGISTATLAGKTAYSKSSWERYLNGRTCPPRHAVEALGKLAGADPARLLALWMLADQARQARPGREPAADTEPAGAADTEPAGGADTEPAGGADTEPAGGADTEPDAGTGEAPPGFRRRFRWRFGRVGVAVVSGVAVLSLLGLGIWVAGPGLSTRRSSVATPSSYHCDYTTRDGRTYAGHSTTSDRLVALNAGGKDVAEVQCLLKRHGFDPGRIDGLYGTHTEQAVKDLQRAGGAVADGMVGPQTWALLRG</sequence>
<dbReference type="InterPro" id="IPR002477">
    <property type="entry name" value="Peptidoglycan-bd-like"/>
</dbReference>
<dbReference type="InterPro" id="IPR001387">
    <property type="entry name" value="Cro/C1-type_HTH"/>
</dbReference>
<name>A0ABX0XXT4_9ACTN</name>
<evidence type="ECO:0000313" key="4">
    <source>
        <dbReference type="EMBL" id="NJC70623.1"/>
    </source>
</evidence>
<keyword evidence="2" id="KW-0812">Transmembrane</keyword>
<feature type="transmembrane region" description="Helical" evidence="2">
    <location>
        <begin position="155"/>
        <end position="176"/>
    </location>
</feature>
<reference evidence="4 5" key="1">
    <citation type="submission" date="2020-03" db="EMBL/GenBank/DDBJ databases">
        <title>WGS of the type strain of Planosporangium spp.</title>
        <authorList>
            <person name="Thawai C."/>
        </authorList>
    </citation>
    <scope>NUCLEOTIDE SEQUENCE [LARGE SCALE GENOMIC DNA]</scope>
    <source>
        <strain evidence="4 5">TBRC 5610</strain>
    </source>
</reference>
<keyword evidence="5" id="KW-1185">Reference proteome</keyword>
<dbReference type="Gene3D" id="1.10.101.10">
    <property type="entry name" value="PGBD-like superfamily/PGBD"/>
    <property type="match status" value="1"/>
</dbReference>